<dbReference type="AlphaFoldDB" id="A0A6I0F028"/>
<name>A0A6I0F028_9FIRM</name>
<dbReference type="InterPro" id="IPR043129">
    <property type="entry name" value="ATPase_NBD"/>
</dbReference>
<protein>
    <recommendedName>
        <fullName evidence="3">Molecular chaperone DnaK</fullName>
    </recommendedName>
</protein>
<reference evidence="1 2" key="1">
    <citation type="submission" date="2019-10" db="EMBL/GenBank/DDBJ databases">
        <title>Whole-genome sequence of the extremophile Heliorestis acidaminivorans DSM 24790.</title>
        <authorList>
            <person name="Kyndt J.A."/>
            <person name="Meyer T.E."/>
        </authorList>
    </citation>
    <scope>NUCLEOTIDE SEQUENCE [LARGE SCALE GENOMIC DNA]</scope>
    <source>
        <strain evidence="1 2">DSM 24790</strain>
    </source>
</reference>
<evidence type="ECO:0000313" key="2">
    <source>
        <dbReference type="Proteomes" id="UP000468766"/>
    </source>
</evidence>
<proteinExistence type="predicted"/>
<gene>
    <name evidence="1" type="ORF">F9B85_00855</name>
</gene>
<dbReference type="RefSeq" id="WP_151617722.1">
    <property type="nucleotide sequence ID" value="NZ_WBXO01000001.1"/>
</dbReference>
<comment type="caution">
    <text evidence="1">The sequence shown here is derived from an EMBL/GenBank/DDBJ whole genome shotgun (WGS) entry which is preliminary data.</text>
</comment>
<dbReference type="SUPFAM" id="SSF53067">
    <property type="entry name" value="Actin-like ATPase domain"/>
    <property type="match status" value="1"/>
</dbReference>
<dbReference type="EMBL" id="WBXO01000001">
    <property type="protein sequence ID" value="KAB2954276.1"/>
    <property type="molecule type" value="Genomic_DNA"/>
</dbReference>
<sequence>MNTKQIEIIAINDSTFQEIVSKTITEIAKEEIEKIAETWRSLQKPISKLLENSWIRMKNKAVFYNHDVPGLFPDFNKFELGHCSTGYRYDNDTFNNKFSGFTGKLLSERELQSAFLGKFENLKRKFGWKFKTDCCYTVLGNSALHANGNNKYKFGNYDYHTSYHIPIFRLSEKITHTSSVWEVILQWLKYDLIPDGLTKEEERAYLTIQSLNKTNSNYFLINDGLLKCNNNLLMQDMINQTLKLQSGKSLTATDVASTLKTSMPIDLPSGSLAVIKDKLLNCDYERCDLESYDERILTDPNRGHWDLWQVNDTMPYTARVNEVLMARNPVADINYDGVVGIDFGTKSTVVVYQESSDHTMPMRIGTGRFSQKVEDHHYENPTVLEFLDLDAFMAQYNQAEGRPHTLWENLTTSHTAFSSLLNSSSDEYYAYLYELKQWAGDSKRYIRLRDKQGKDMVLPAFLTIEAEQFNPIELYAYFIGLYINNMHNGIYLDYLLSFPVTYEKAVRQKIVDSFSRGLKKSLPASLLEDEKVMEQFRVLAGASEPAAYAICALQEYGFSPEGDEKVFYSVFDFGGGTTDFDFGLFREADASERRYDYVMECFGAGGDQYLGGENLLELLAFEVFKANQDAMRSHGLTFTLPPECNRFPGSEVLINESQEARLNTTQLMEKLRPLWESHSEYEKAFESGIIKVNLFDAKGNAKLNFELSVDPETLHKILRDRIEKGVRNFFASLRLAFKVPATKDITLINIFLAGNSSKSALVRELFEQYTRQITKEICGEEDEQQFFSIFPPLGSVEALEIQRNLQVESSTTPVRPTGKTGVAFGLVESRPGGRIKIVQQNESKVDNEIKFKYYIGIEKRKKFICLSDRELAYGEWQELIDAGIEDFTLYYTNLPEAYKNNLKIDQVSRKKCRINGSYPDANIYYRAVKPTVIEYVVARPGELEQEKYLEPVIQLDLA</sequence>
<organism evidence="1 2">
    <name type="scientific">Heliorestis acidaminivorans</name>
    <dbReference type="NCBI Taxonomy" id="553427"/>
    <lineage>
        <taxon>Bacteria</taxon>
        <taxon>Bacillati</taxon>
        <taxon>Bacillota</taxon>
        <taxon>Clostridia</taxon>
        <taxon>Eubacteriales</taxon>
        <taxon>Heliobacteriaceae</taxon>
        <taxon>Heliorestis</taxon>
    </lineage>
</organism>
<keyword evidence="2" id="KW-1185">Reference proteome</keyword>
<evidence type="ECO:0000313" key="1">
    <source>
        <dbReference type="EMBL" id="KAB2954276.1"/>
    </source>
</evidence>
<dbReference type="Proteomes" id="UP000468766">
    <property type="component" value="Unassembled WGS sequence"/>
</dbReference>
<dbReference type="Gene3D" id="3.30.420.40">
    <property type="match status" value="2"/>
</dbReference>
<accession>A0A6I0F028</accession>
<evidence type="ECO:0008006" key="3">
    <source>
        <dbReference type="Google" id="ProtNLM"/>
    </source>
</evidence>
<dbReference type="OrthoDB" id="8476780at2"/>
<dbReference type="Gene3D" id="3.90.640.10">
    <property type="entry name" value="Actin, Chain A, domain 4"/>
    <property type="match status" value="1"/>
</dbReference>